<accession>A0ABS5C1W2</accession>
<dbReference type="Proteomes" id="UP000676565">
    <property type="component" value="Unassembled WGS sequence"/>
</dbReference>
<keyword evidence="3" id="KW-1185">Reference proteome</keyword>
<evidence type="ECO:0000259" key="1">
    <source>
        <dbReference type="PROSITE" id="PS50995"/>
    </source>
</evidence>
<proteinExistence type="predicted"/>
<dbReference type="PANTHER" id="PTHR33164">
    <property type="entry name" value="TRANSCRIPTIONAL REGULATOR, MARR FAMILY"/>
    <property type="match status" value="1"/>
</dbReference>
<evidence type="ECO:0000313" key="3">
    <source>
        <dbReference type="Proteomes" id="UP000676565"/>
    </source>
</evidence>
<dbReference type="PROSITE" id="PS50995">
    <property type="entry name" value="HTH_MARR_2"/>
    <property type="match status" value="1"/>
</dbReference>
<dbReference type="InterPro" id="IPR039422">
    <property type="entry name" value="MarR/SlyA-like"/>
</dbReference>
<dbReference type="SUPFAM" id="SSF46785">
    <property type="entry name" value="Winged helix' DNA-binding domain"/>
    <property type="match status" value="1"/>
</dbReference>
<reference evidence="2 3" key="1">
    <citation type="submission" date="2021-04" db="EMBL/GenBank/DDBJ databases">
        <authorList>
            <person name="Ivanova A."/>
        </authorList>
    </citation>
    <scope>NUCLEOTIDE SEQUENCE [LARGE SCALE GENOMIC DNA]</scope>
    <source>
        <strain evidence="2 3">G18</strain>
    </source>
</reference>
<dbReference type="PRINTS" id="PR00598">
    <property type="entry name" value="HTHMARR"/>
</dbReference>
<dbReference type="InterPro" id="IPR000835">
    <property type="entry name" value="HTH_MarR-typ"/>
</dbReference>
<protein>
    <submittedName>
        <fullName evidence="2">MarR family transcriptional regulator</fullName>
    </submittedName>
</protein>
<dbReference type="InterPro" id="IPR036390">
    <property type="entry name" value="WH_DNA-bd_sf"/>
</dbReference>
<dbReference type="InterPro" id="IPR036388">
    <property type="entry name" value="WH-like_DNA-bd_sf"/>
</dbReference>
<dbReference type="EMBL" id="JAGKQQ010000001">
    <property type="protein sequence ID" value="MBP3959913.1"/>
    <property type="molecule type" value="Genomic_DNA"/>
</dbReference>
<gene>
    <name evidence="2" type="ORF">J8F10_32110</name>
</gene>
<feature type="domain" description="HTH marR-type" evidence="1">
    <location>
        <begin position="4"/>
        <end position="136"/>
    </location>
</feature>
<sequence length="158" mass="17074">MAAGHDIAIALRAAYLALHRRSDAAFSAHGVTADQFVLLATLERGHALTQRELGRRMSSDPSTVRAMLVLLEKRGLVERNSHPTDARARTVALTAEGRRTFRELWTVGEPIRQRMIGVLSSDEAGTLVGLLARAAESLNADRVPVGGSASSHSPEDER</sequence>
<dbReference type="Gene3D" id="1.10.10.10">
    <property type="entry name" value="Winged helix-like DNA-binding domain superfamily/Winged helix DNA-binding domain"/>
    <property type="match status" value="1"/>
</dbReference>
<comment type="caution">
    <text evidence="2">The sequence shown here is derived from an EMBL/GenBank/DDBJ whole genome shotgun (WGS) entry which is preliminary data.</text>
</comment>
<name>A0ABS5C1W2_9BACT</name>
<dbReference type="RefSeq" id="WP_210660798.1">
    <property type="nucleotide sequence ID" value="NZ_JAGKQQ010000001.1"/>
</dbReference>
<dbReference type="SMART" id="SM00347">
    <property type="entry name" value="HTH_MARR"/>
    <property type="match status" value="1"/>
</dbReference>
<dbReference type="PANTHER" id="PTHR33164:SF43">
    <property type="entry name" value="HTH-TYPE TRANSCRIPTIONAL REPRESSOR YETL"/>
    <property type="match status" value="1"/>
</dbReference>
<dbReference type="Pfam" id="PF01047">
    <property type="entry name" value="MarR"/>
    <property type="match status" value="1"/>
</dbReference>
<evidence type="ECO:0000313" key="2">
    <source>
        <dbReference type="EMBL" id="MBP3959913.1"/>
    </source>
</evidence>
<organism evidence="2 3">
    <name type="scientific">Gemmata palustris</name>
    <dbReference type="NCBI Taxonomy" id="2822762"/>
    <lineage>
        <taxon>Bacteria</taxon>
        <taxon>Pseudomonadati</taxon>
        <taxon>Planctomycetota</taxon>
        <taxon>Planctomycetia</taxon>
        <taxon>Gemmatales</taxon>
        <taxon>Gemmataceae</taxon>
        <taxon>Gemmata</taxon>
    </lineage>
</organism>